<dbReference type="SUPFAM" id="SSF52283">
    <property type="entry name" value="Formate/glycerate dehydrogenase catalytic domain-like"/>
    <property type="match status" value="1"/>
</dbReference>
<feature type="domain" description="D-isomer specific 2-hydroxyacid dehydrogenase NAD-binding" evidence="6">
    <location>
        <begin position="123"/>
        <end position="308"/>
    </location>
</feature>
<dbReference type="PATRIC" id="fig|1423781.4.peg.902"/>
<dbReference type="GO" id="GO:0051287">
    <property type="term" value="F:NAD binding"/>
    <property type="evidence" value="ECO:0007669"/>
    <property type="project" value="InterPro"/>
</dbReference>
<gene>
    <name evidence="7" type="ORF">FD06_GL000868</name>
</gene>
<dbReference type="Pfam" id="PF00389">
    <property type="entry name" value="2-Hacid_dh"/>
    <property type="match status" value="1"/>
</dbReference>
<evidence type="ECO:0000256" key="4">
    <source>
        <dbReference type="RuleBase" id="RU003719"/>
    </source>
</evidence>
<keyword evidence="3" id="KW-0520">NAD</keyword>
<dbReference type="PANTHER" id="PTHR43026">
    <property type="entry name" value="2-HYDROXYACID DEHYDROGENASE HOMOLOG 1-RELATED"/>
    <property type="match status" value="1"/>
</dbReference>
<accession>A0A0R2ASM7</accession>
<evidence type="ECO:0000313" key="7">
    <source>
        <dbReference type="EMBL" id="KRM69695.1"/>
    </source>
</evidence>
<evidence type="ECO:0000256" key="1">
    <source>
        <dbReference type="ARBA" id="ARBA00005854"/>
    </source>
</evidence>
<evidence type="ECO:0000256" key="3">
    <source>
        <dbReference type="ARBA" id="ARBA00023027"/>
    </source>
</evidence>
<dbReference type="EMBL" id="AYYQ01000002">
    <property type="protein sequence ID" value="KRM69695.1"/>
    <property type="molecule type" value="Genomic_DNA"/>
</dbReference>
<dbReference type="CDD" id="cd12186">
    <property type="entry name" value="LDH"/>
    <property type="match status" value="1"/>
</dbReference>
<dbReference type="InterPro" id="IPR058205">
    <property type="entry name" value="D-LDH-like"/>
</dbReference>
<organism evidence="7 8">
    <name type="scientific">Apilactobacillus ozensis DSM 23829 = JCM 17196</name>
    <dbReference type="NCBI Taxonomy" id="1423781"/>
    <lineage>
        <taxon>Bacteria</taxon>
        <taxon>Bacillati</taxon>
        <taxon>Bacillota</taxon>
        <taxon>Bacilli</taxon>
        <taxon>Lactobacillales</taxon>
        <taxon>Lactobacillaceae</taxon>
        <taxon>Apilactobacillus</taxon>
    </lineage>
</organism>
<evidence type="ECO:0000313" key="8">
    <source>
        <dbReference type="Proteomes" id="UP000052012"/>
    </source>
</evidence>
<proteinExistence type="inferred from homology"/>
<dbReference type="InterPro" id="IPR036291">
    <property type="entry name" value="NAD(P)-bd_dom_sf"/>
</dbReference>
<evidence type="ECO:0000259" key="6">
    <source>
        <dbReference type="Pfam" id="PF02826"/>
    </source>
</evidence>
<comment type="similarity">
    <text evidence="1 4">Belongs to the D-isomer specific 2-hydroxyacid dehydrogenase family.</text>
</comment>
<protein>
    <submittedName>
        <fullName evidence="7">D-lactate dehydrogenase</fullName>
    </submittedName>
</protein>
<dbReference type="PROSITE" id="PS00671">
    <property type="entry name" value="D_2_HYDROXYACID_DH_3"/>
    <property type="match status" value="1"/>
</dbReference>
<dbReference type="Gene3D" id="3.40.50.720">
    <property type="entry name" value="NAD(P)-binding Rossmann-like Domain"/>
    <property type="match status" value="2"/>
</dbReference>
<evidence type="ECO:0000259" key="5">
    <source>
        <dbReference type="Pfam" id="PF00389"/>
    </source>
</evidence>
<dbReference type="GO" id="GO:0008720">
    <property type="term" value="F:D-lactate dehydrogenase (NAD+) activity"/>
    <property type="evidence" value="ECO:0007669"/>
    <property type="project" value="TreeGrafter"/>
</dbReference>
<reference evidence="7 8" key="1">
    <citation type="journal article" date="2015" name="Genome Announc.">
        <title>Expanding the biotechnology potential of lactobacilli through comparative genomics of 213 strains and associated genera.</title>
        <authorList>
            <person name="Sun Z."/>
            <person name="Harris H.M."/>
            <person name="McCann A."/>
            <person name="Guo C."/>
            <person name="Argimon S."/>
            <person name="Zhang W."/>
            <person name="Yang X."/>
            <person name="Jeffery I.B."/>
            <person name="Cooney J.C."/>
            <person name="Kagawa T.F."/>
            <person name="Liu W."/>
            <person name="Song Y."/>
            <person name="Salvetti E."/>
            <person name="Wrobel A."/>
            <person name="Rasinkangas P."/>
            <person name="Parkhill J."/>
            <person name="Rea M.C."/>
            <person name="O'Sullivan O."/>
            <person name="Ritari J."/>
            <person name="Douillard F.P."/>
            <person name="Paul Ross R."/>
            <person name="Yang R."/>
            <person name="Briner A.E."/>
            <person name="Felis G.E."/>
            <person name="de Vos W.M."/>
            <person name="Barrangou R."/>
            <person name="Klaenhammer T.R."/>
            <person name="Caufield P.W."/>
            <person name="Cui Y."/>
            <person name="Zhang H."/>
            <person name="O'Toole P.W."/>
        </authorList>
    </citation>
    <scope>NUCLEOTIDE SEQUENCE [LARGE SCALE GENOMIC DNA]</scope>
    <source>
        <strain evidence="7 8">DSM 23829</strain>
    </source>
</reference>
<dbReference type="STRING" id="1423781.FD06_GL000868"/>
<sequence>MIKNILKAMFKMKILVYNVREDEEPEINQWAANNNATVDVIKKELNAETADLAQGYDGVSVQQLNSLKDPKIYEKLAKHGIKQMAFRTTGYEIANLEAATANGIAVTNVPAYSPRSVSELVLAQAMYLVRNLGLIEDRLNHNNFKWFGLQANEIHNLTIGIVGAGKIGSAVARIFKALGAKVIAVDPVFRPELCDTLYYVDYDTLYKESDIVTMHTPLTSETEHMINAKVFEMMKPTAFFINDSRGGVVVTDELISALKSKEIAGAAIDTIENEAGIFNTNLGDNKSDNEALNELMCMPNVKVTPHTGFYTDMAVKNMVDIALDETSRVIKGEKPLNQVN</sequence>
<dbReference type="SUPFAM" id="SSF51735">
    <property type="entry name" value="NAD(P)-binding Rossmann-fold domains"/>
    <property type="match status" value="1"/>
</dbReference>
<evidence type="ECO:0000256" key="2">
    <source>
        <dbReference type="ARBA" id="ARBA00023002"/>
    </source>
</evidence>
<feature type="domain" description="D-isomer specific 2-hydroxyacid dehydrogenase catalytic" evidence="5">
    <location>
        <begin position="14"/>
        <end position="340"/>
    </location>
</feature>
<dbReference type="Pfam" id="PF02826">
    <property type="entry name" value="2-Hacid_dh_C"/>
    <property type="match status" value="1"/>
</dbReference>
<dbReference type="PANTHER" id="PTHR43026:SF1">
    <property type="entry name" value="2-HYDROXYACID DEHYDROGENASE HOMOLOG 1-RELATED"/>
    <property type="match status" value="1"/>
</dbReference>
<name>A0A0R2ASM7_9LACO</name>
<dbReference type="InterPro" id="IPR006139">
    <property type="entry name" value="D-isomer_2_OHA_DH_cat_dom"/>
</dbReference>
<keyword evidence="8" id="KW-1185">Reference proteome</keyword>
<dbReference type="InterPro" id="IPR029753">
    <property type="entry name" value="D-isomer_DH_CS"/>
</dbReference>
<keyword evidence="2 4" id="KW-0560">Oxidoreductase</keyword>
<comment type="caution">
    <text evidence="7">The sequence shown here is derived from an EMBL/GenBank/DDBJ whole genome shotgun (WGS) entry which is preliminary data.</text>
</comment>
<dbReference type="AlphaFoldDB" id="A0A0R2ASM7"/>
<dbReference type="Proteomes" id="UP000052012">
    <property type="component" value="Unassembled WGS sequence"/>
</dbReference>
<dbReference type="InterPro" id="IPR006140">
    <property type="entry name" value="D-isomer_DH_NAD-bd"/>
</dbReference>